<dbReference type="Gene3D" id="3.40.50.2300">
    <property type="match status" value="1"/>
</dbReference>
<dbReference type="GO" id="GO:0004725">
    <property type="term" value="F:protein tyrosine phosphatase activity"/>
    <property type="evidence" value="ECO:0007669"/>
    <property type="project" value="UniProtKB-EC"/>
</dbReference>
<comment type="similarity">
    <text evidence="1">Belongs to the low molecular weight phosphotyrosine protein phosphatase family.</text>
</comment>
<feature type="domain" description="Phosphotyrosine protein phosphatase I" evidence="6">
    <location>
        <begin position="7"/>
        <end position="159"/>
    </location>
</feature>
<dbReference type="InterPro" id="IPR050438">
    <property type="entry name" value="LMW_PTPase"/>
</dbReference>
<evidence type="ECO:0000313" key="7">
    <source>
        <dbReference type="EMBL" id="MCY0966421.1"/>
    </source>
</evidence>
<dbReference type="SMART" id="SM00226">
    <property type="entry name" value="LMWPc"/>
    <property type="match status" value="1"/>
</dbReference>
<evidence type="ECO:0000259" key="6">
    <source>
        <dbReference type="SMART" id="SM00226"/>
    </source>
</evidence>
<evidence type="ECO:0000256" key="1">
    <source>
        <dbReference type="ARBA" id="ARBA00011063"/>
    </source>
</evidence>
<dbReference type="InterPro" id="IPR023485">
    <property type="entry name" value="Ptyr_pPase"/>
</dbReference>
<gene>
    <name evidence="7" type="ORF">OUO13_14630</name>
</gene>
<comment type="caution">
    <text evidence="7">The sequence shown here is derived from an EMBL/GenBank/DDBJ whole genome shotgun (WGS) entry which is preliminary data.</text>
</comment>
<dbReference type="AlphaFoldDB" id="A0A9X3EL86"/>
<protein>
    <recommendedName>
        <fullName evidence="2">protein-tyrosine-phosphatase</fullName>
        <ecNumber evidence="2">3.1.3.48</ecNumber>
    </recommendedName>
</protein>
<organism evidence="7 8">
    <name type="scientific">Parathalassolituus penaei</name>
    <dbReference type="NCBI Taxonomy" id="2997323"/>
    <lineage>
        <taxon>Bacteria</taxon>
        <taxon>Pseudomonadati</taxon>
        <taxon>Pseudomonadota</taxon>
        <taxon>Gammaproteobacteria</taxon>
        <taxon>Oceanospirillales</taxon>
        <taxon>Oceanospirillaceae</taxon>
        <taxon>Parathalassolituus</taxon>
    </lineage>
</organism>
<name>A0A9X3EL86_9GAMM</name>
<evidence type="ECO:0000256" key="3">
    <source>
        <dbReference type="ARBA" id="ARBA00022801"/>
    </source>
</evidence>
<evidence type="ECO:0000256" key="5">
    <source>
        <dbReference type="PIRSR" id="PIRSR617867-1"/>
    </source>
</evidence>
<dbReference type="PANTHER" id="PTHR11717:SF7">
    <property type="entry name" value="LOW MOLECULAR WEIGHT PHOSPHOTYROSINE PROTEIN PHOSPHATASE"/>
    <property type="match status" value="1"/>
</dbReference>
<keyword evidence="4" id="KW-0904">Protein phosphatase</keyword>
<feature type="active site" description="Proton donor" evidence="5">
    <location>
        <position position="133"/>
    </location>
</feature>
<dbReference type="CDD" id="cd16343">
    <property type="entry name" value="LMWPTP"/>
    <property type="match status" value="1"/>
</dbReference>
<keyword evidence="3" id="KW-0378">Hydrolase</keyword>
<dbReference type="SUPFAM" id="SSF52788">
    <property type="entry name" value="Phosphotyrosine protein phosphatases I"/>
    <property type="match status" value="1"/>
</dbReference>
<keyword evidence="8" id="KW-1185">Reference proteome</keyword>
<reference evidence="7" key="1">
    <citation type="submission" date="2022-11" db="EMBL/GenBank/DDBJ databases">
        <title>Parathalassolutuus dongxingensis gen. nov., sp. nov., a novel member of family Oceanospirillaceae isolated from a coastal shrimp pond in Guangxi, China.</title>
        <authorList>
            <person name="Chen H."/>
        </authorList>
    </citation>
    <scope>NUCLEOTIDE SEQUENCE</scope>
    <source>
        <strain evidence="7">G-43</strain>
    </source>
</reference>
<dbReference type="InterPro" id="IPR017867">
    <property type="entry name" value="Tyr_phospatase_low_mol_wt"/>
</dbReference>
<sequence>MANHQPLSVLFVCLGNICRSPTAHGVFAHMVNRAGLADVIHVESAGTGWWHVGSAPDPRTCAAAALRGYDLTAQRARQVSVDDFDTFDLVLAMDRKNLAELRQLRARHGNRGALPELFLEAFGERPGPVEVPDPYYGGDDGFDHVLDLVEVASRNLLSHLQKTRLS</sequence>
<feature type="active site" evidence="5">
    <location>
        <position position="19"/>
    </location>
</feature>
<evidence type="ECO:0000256" key="2">
    <source>
        <dbReference type="ARBA" id="ARBA00013064"/>
    </source>
</evidence>
<proteinExistence type="inferred from homology"/>
<dbReference type="PRINTS" id="PR00719">
    <property type="entry name" value="LMWPTPASE"/>
</dbReference>
<evidence type="ECO:0000313" key="8">
    <source>
        <dbReference type="Proteomes" id="UP001150830"/>
    </source>
</evidence>
<dbReference type="EMBL" id="JAPNOA010000055">
    <property type="protein sequence ID" value="MCY0966421.1"/>
    <property type="molecule type" value="Genomic_DNA"/>
</dbReference>
<dbReference type="RefSeq" id="WP_283174631.1">
    <property type="nucleotide sequence ID" value="NZ_JAPNOA010000055.1"/>
</dbReference>
<dbReference type="InterPro" id="IPR036196">
    <property type="entry name" value="Ptyr_pPase_sf"/>
</dbReference>
<feature type="active site" description="Nucleophile" evidence="5">
    <location>
        <position position="13"/>
    </location>
</feature>
<dbReference type="EC" id="3.1.3.48" evidence="2"/>
<dbReference type="Pfam" id="PF01451">
    <property type="entry name" value="LMWPc"/>
    <property type="match status" value="1"/>
</dbReference>
<evidence type="ECO:0000256" key="4">
    <source>
        <dbReference type="ARBA" id="ARBA00022912"/>
    </source>
</evidence>
<dbReference type="Proteomes" id="UP001150830">
    <property type="component" value="Unassembled WGS sequence"/>
</dbReference>
<dbReference type="PANTHER" id="PTHR11717">
    <property type="entry name" value="LOW MOLECULAR WEIGHT PROTEIN TYROSINE PHOSPHATASE"/>
    <property type="match status" value="1"/>
</dbReference>
<accession>A0A9X3EL86</accession>